<protein>
    <submittedName>
        <fullName evidence="3">Uncharacterized protein</fullName>
    </submittedName>
</protein>
<feature type="compositionally biased region" description="Basic and acidic residues" evidence="2">
    <location>
        <begin position="200"/>
        <end position="211"/>
    </location>
</feature>
<dbReference type="KEGG" id="tet:TTHERM_00139650"/>
<dbReference type="EMBL" id="GG662639">
    <property type="protein sequence ID" value="EAR99603.1"/>
    <property type="molecule type" value="Genomic_DNA"/>
</dbReference>
<feature type="coiled-coil region" evidence="1">
    <location>
        <begin position="315"/>
        <end position="342"/>
    </location>
</feature>
<name>I7M8T0_TETTS</name>
<dbReference type="InParanoid" id="I7M8T0"/>
<gene>
    <name evidence="3" type="ORF">TTHERM_00139650</name>
</gene>
<evidence type="ECO:0000313" key="4">
    <source>
        <dbReference type="Proteomes" id="UP000009168"/>
    </source>
</evidence>
<feature type="compositionally biased region" description="Polar residues" evidence="2">
    <location>
        <begin position="184"/>
        <end position="199"/>
    </location>
</feature>
<dbReference type="AlphaFoldDB" id="I7M8T0"/>
<dbReference type="Proteomes" id="UP000009168">
    <property type="component" value="Unassembled WGS sequence"/>
</dbReference>
<dbReference type="RefSeq" id="XP_001019848.1">
    <property type="nucleotide sequence ID" value="XM_001019848.2"/>
</dbReference>
<sequence>MLIRNYSPVKTSSQISHQTKQSLYDSMKFQMKRSSSQNPNISLDQRSLNSFLLNQNALRIVSPYKKVQRQTLGFHNLNVLSIRDCSGHNQLFLSKDASPIKKRALNTQASTIRSELIIQATQKDQEEVLKKFQRSQTPLNKGQRNIHIRSISSCNLNMTKQESASPTKVNNSGLDSSRGMLTFSTNFQNTPKTANSSQMRRSESSGFRKSDNLNSQVQVKINEYENLNNKIQELQYEKQSMQEYIERIKKEITNEKFLIQISKDNTVKYNRENNNNMASNDRLAQEQLYKSLEIQKILQEINQIKIDQEEIKQYNSQILEQIENEKLQIEQLKGEIYQNKKDQLDMNKQKEKILKDLQIQHKQMICIEKKYIDKARLQNQVLHKVNTSCLSQDFLDKNNIQSQSASSKNIISLSQINEDNDKQDSLILKNDHQIPSLFKANSKNKKKNENTIQFSLEKNQTNSYNNDMF</sequence>
<proteinExistence type="predicted"/>
<feature type="region of interest" description="Disordered" evidence="2">
    <location>
        <begin position="184"/>
        <end position="211"/>
    </location>
</feature>
<evidence type="ECO:0000256" key="1">
    <source>
        <dbReference type="SAM" id="Coils"/>
    </source>
</evidence>
<keyword evidence="4" id="KW-1185">Reference proteome</keyword>
<keyword evidence="1" id="KW-0175">Coiled coil</keyword>
<organism evidence="3 4">
    <name type="scientific">Tetrahymena thermophila (strain SB210)</name>
    <dbReference type="NCBI Taxonomy" id="312017"/>
    <lineage>
        <taxon>Eukaryota</taxon>
        <taxon>Sar</taxon>
        <taxon>Alveolata</taxon>
        <taxon>Ciliophora</taxon>
        <taxon>Intramacronucleata</taxon>
        <taxon>Oligohymenophorea</taxon>
        <taxon>Hymenostomatida</taxon>
        <taxon>Tetrahymenina</taxon>
        <taxon>Tetrahymenidae</taxon>
        <taxon>Tetrahymena</taxon>
    </lineage>
</organism>
<evidence type="ECO:0000256" key="2">
    <source>
        <dbReference type="SAM" id="MobiDB-lite"/>
    </source>
</evidence>
<dbReference type="GeneID" id="7823446"/>
<reference evidence="4" key="1">
    <citation type="journal article" date="2006" name="PLoS Biol.">
        <title>Macronuclear genome sequence of the ciliate Tetrahymena thermophila, a model eukaryote.</title>
        <authorList>
            <person name="Eisen J.A."/>
            <person name="Coyne R.S."/>
            <person name="Wu M."/>
            <person name="Wu D."/>
            <person name="Thiagarajan M."/>
            <person name="Wortman J.R."/>
            <person name="Badger J.H."/>
            <person name="Ren Q."/>
            <person name="Amedeo P."/>
            <person name="Jones K.M."/>
            <person name="Tallon L.J."/>
            <person name="Delcher A.L."/>
            <person name="Salzberg S.L."/>
            <person name="Silva J.C."/>
            <person name="Haas B.J."/>
            <person name="Majoros W.H."/>
            <person name="Farzad M."/>
            <person name="Carlton J.M."/>
            <person name="Smith R.K. Jr."/>
            <person name="Garg J."/>
            <person name="Pearlman R.E."/>
            <person name="Karrer K.M."/>
            <person name="Sun L."/>
            <person name="Manning G."/>
            <person name="Elde N.C."/>
            <person name="Turkewitz A.P."/>
            <person name="Asai D.J."/>
            <person name="Wilkes D.E."/>
            <person name="Wang Y."/>
            <person name="Cai H."/>
            <person name="Collins K."/>
            <person name="Stewart B.A."/>
            <person name="Lee S.R."/>
            <person name="Wilamowska K."/>
            <person name="Weinberg Z."/>
            <person name="Ruzzo W.L."/>
            <person name="Wloga D."/>
            <person name="Gaertig J."/>
            <person name="Frankel J."/>
            <person name="Tsao C.-C."/>
            <person name="Gorovsky M.A."/>
            <person name="Keeling P.J."/>
            <person name="Waller R.F."/>
            <person name="Patron N.J."/>
            <person name="Cherry J.M."/>
            <person name="Stover N.A."/>
            <person name="Krieger C.J."/>
            <person name="del Toro C."/>
            <person name="Ryder H.F."/>
            <person name="Williamson S.C."/>
            <person name="Barbeau R.A."/>
            <person name="Hamilton E.P."/>
            <person name="Orias E."/>
        </authorList>
    </citation>
    <scope>NUCLEOTIDE SEQUENCE [LARGE SCALE GENOMIC DNA]</scope>
    <source>
        <strain evidence="4">SB210</strain>
    </source>
</reference>
<accession>I7M8T0</accession>
<evidence type="ECO:0000313" key="3">
    <source>
        <dbReference type="EMBL" id="EAR99603.1"/>
    </source>
</evidence>
<dbReference type="HOGENOM" id="CLU_583310_0_0_1"/>